<evidence type="ECO:0000259" key="16">
    <source>
        <dbReference type="PROSITE" id="PS50109"/>
    </source>
</evidence>
<keyword evidence="10" id="KW-0067">ATP-binding</keyword>
<dbReference type="InterPro" id="IPR003594">
    <property type="entry name" value="HATPase_dom"/>
</dbReference>
<keyword evidence="9" id="KW-0418">Kinase</keyword>
<dbReference type="PANTHER" id="PTHR45528">
    <property type="entry name" value="SENSOR HISTIDINE KINASE CPXA"/>
    <property type="match status" value="1"/>
</dbReference>
<feature type="domain" description="HAMP" evidence="17">
    <location>
        <begin position="303"/>
        <end position="355"/>
    </location>
</feature>
<evidence type="ECO:0000256" key="6">
    <source>
        <dbReference type="ARBA" id="ARBA00022679"/>
    </source>
</evidence>
<organism evidence="18 19">
    <name type="scientific">Geosporobacter ferrireducens</name>
    <dbReference type="NCBI Taxonomy" id="1424294"/>
    <lineage>
        <taxon>Bacteria</taxon>
        <taxon>Bacillati</taxon>
        <taxon>Bacillota</taxon>
        <taxon>Clostridia</taxon>
        <taxon>Peptostreptococcales</taxon>
        <taxon>Thermotaleaceae</taxon>
        <taxon>Geosporobacter</taxon>
    </lineage>
</organism>
<keyword evidence="11 15" id="KW-1133">Transmembrane helix</keyword>
<sequence length="603" mass="68076">MGLIRLRTKITSILLLITIVTASLMSLTTYYIAIKIMNAQGGELGLESAKYNAERVEVWGKEKVASLERTGIHIANLSRVNNEEIEQMLLAAAEADSSFFSVFIALDDGRFIDGKGWRPGETYDARQRPWFTAAKEAEKAVFTPVYIDTNMNTMVTSIAIPIKVKEISGVLAGNIPIDKILNQVKEIKYGKTGYGVLVDQMGRIISHPRPEYILQPIEQIFSSGYKDIIHKVESGKNGVETVLLQGEKYLLVYAPVPSYGWELLLFAPQSEFQGPARTLLMYLLVIFAILLLFMIPLGYKLGMRVSKPIEEMIEGILKLAEGDLTQEIHIKTRDELNALSIALNKMRKNLSEMLQQIKNESDLLHQHSRKLTQSIEEISDGMLDFISVLSHDIRTPLTLIKGYARGIQLGIVRDPDKMKEYVDGIVLRAEQIENISADILDCAYEIKKSLILKKEYFVLQELAFLLYDCAKQQVESSERVFEGQIFIEGGMIHIDEIKIVRVWNNVISNAIKYSETYSKITVFIRQSEKYLICSMKDEGIGIEKEEMDKIFDMFYRGKEIDIKGYGLGLAISKVIMEAHGGKIIVESEPGEGSTFTLYLPICH</sequence>
<evidence type="ECO:0000256" key="12">
    <source>
        <dbReference type="ARBA" id="ARBA00023012"/>
    </source>
</evidence>
<dbReference type="CDD" id="cd12913">
    <property type="entry name" value="PDC1_MCP_like"/>
    <property type="match status" value="1"/>
</dbReference>
<dbReference type="STRING" id="1424294.Gferi_22405"/>
<evidence type="ECO:0000313" key="19">
    <source>
        <dbReference type="Proteomes" id="UP000095743"/>
    </source>
</evidence>
<dbReference type="KEGG" id="gfe:Gferi_22405"/>
<dbReference type="Gene3D" id="3.30.450.20">
    <property type="entry name" value="PAS domain"/>
    <property type="match status" value="2"/>
</dbReference>
<feature type="transmembrane region" description="Helical" evidence="15">
    <location>
        <begin position="279"/>
        <end position="299"/>
    </location>
</feature>
<evidence type="ECO:0000256" key="4">
    <source>
        <dbReference type="ARBA" id="ARBA00022475"/>
    </source>
</evidence>
<keyword evidence="7 15" id="KW-0812">Transmembrane</keyword>
<dbReference type="PANTHER" id="PTHR45528:SF1">
    <property type="entry name" value="SENSOR HISTIDINE KINASE CPXA"/>
    <property type="match status" value="1"/>
</dbReference>
<dbReference type="GO" id="GO:0000155">
    <property type="term" value="F:phosphorelay sensor kinase activity"/>
    <property type="evidence" value="ECO:0007669"/>
    <property type="project" value="InterPro"/>
</dbReference>
<dbReference type="SUPFAM" id="SSF55874">
    <property type="entry name" value="ATPase domain of HSP90 chaperone/DNA topoisomerase II/histidine kinase"/>
    <property type="match status" value="1"/>
</dbReference>
<evidence type="ECO:0000256" key="14">
    <source>
        <dbReference type="SAM" id="Coils"/>
    </source>
</evidence>
<dbReference type="Gene3D" id="6.10.340.10">
    <property type="match status" value="1"/>
</dbReference>
<dbReference type="GO" id="GO:0005524">
    <property type="term" value="F:ATP binding"/>
    <property type="evidence" value="ECO:0007669"/>
    <property type="project" value="UniProtKB-KW"/>
</dbReference>
<dbReference type="EC" id="2.7.13.3" evidence="3"/>
<dbReference type="Pfam" id="PF02518">
    <property type="entry name" value="HATPase_c"/>
    <property type="match status" value="1"/>
</dbReference>
<evidence type="ECO:0000256" key="3">
    <source>
        <dbReference type="ARBA" id="ARBA00012438"/>
    </source>
</evidence>
<dbReference type="InterPro" id="IPR004358">
    <property type="entry name" value="Sig_transdc_His_kin-like_C"/>
</dbReference>
<evidence type="ECO:0000256" key="13">
    <source>
        <dbReference type="ARBA" id="ARBA00023136"/>
    </source>
</evidence>
<dbReference type="InterPro" id="IPR005467">
    <property type="entry name" value="His_kinase_dom"/>
</dbReference>
<evidence type="ECO:0000256" key="8">
    <source>
        <dbReference type="ARBA" id="ARBA00022741"/>
    </source>
</evidence>
<dbReference type="AlphaFoldDB" id="A0A1D8GMC5"/>
<keyword evidence="12" id="KW-0902">Two-component regulatory system</keyword>
<dbReference type="PROSITE" id="PS50109">
    <property type="entry name" value="HIS_KIN"/>
    <property type="match status" value="1"/>
</dbReference>
<keyword evidence="5" id="KW-0597">Phosphoprotein</keyword>
<feature type="coiled-coil region" evidence="14">
    <location>
        <begin position="336"/>
        <end position="363"/>
    </location>
</feature>
<dbReference type="Gene3D" id="1.10.287.130">
    <property type="match status" value="1"/>
</dbReference>
<dbReference type="CDD" id="cd12912">
    <property type="entry name" value="PDC2_MCP_like"/>
    <property type="match status" value="1"/>
</dbReference>
<dbReference type="CDD" id="cd06225">
    <property type="entry name" value="HAMP"/>
    <property type="match status" value="1"/>
</dbReference>
<dbReference type="InterPro" id="IPR036097">
    <property type="entry name" value="HisK_dim/P_sf"/>
</dbReference>
<proteinExistence type="predicted"/>
<dbReference type="SUPFAM" id="SSF47384">
    <property type="entry name" value="Homodimeric domain of signal transducing histidine kinase"/>
    <property type="match status" value="1"/>
</dbReference>
<dbReference type="OrthoDB" id="84942at2"/>
<keyword evidence="19" id="KW-1185">Reference proteome</keyword>
<dbReference type="InterPro" id="IPR036890">
    <property type="entry name" value="HATPase_C_sf"/>
</dbReference>
<keyword evidence="13 15" id="KW-0472">Membrane</keyword>
<dbReference type="SMART" id="SM00304">
    <property type="entry name" value="HAMP"/>
    <property type="match status" value="1"/>
</dbReference>
<dbReference type="SMART" id="SM00387">
    <property type="entry name" value="HATPase_c"/>
    <property type="match status" value="1"/>
</dbReference>
<dbReference type="GO" id="GO:0005886">
    <property type="term" value="C:plasma membrane"/>
    <property type="evidence" value="ECO:0007669"/>
    <property type="project" value="UniProtKB-SubCell"/>
</dbReference>
<evidence type="ECO:0000259" key="17">
    <source>
        <dbReference type="PROSITE" id="PS50885"/>
    </source>
</evidence>
<evidence type="ECO:0000256" key="5">
    <source>
        <dbReference type="ARBA" id="ARBA00022553"/>
    </source>
</evidence>
<comment type="subcellular location">
    <subcellularLocation>
        <location evidence="2">Cell membrane</location>
        <topology evidence="2">Multi-pass membrane protein</topology>
    </subcellularLocation>
</comment>
<dbReference type="Pfam" id="PF00512">
    <property type="entry name" value="HisKA"/>
    <property type="match status" value="1"/>
</dbReference>
<keyword evidence="14" id="KW-0175">Coiled coil</keyword>
<dbReference type="Pfam" id="PF02743">
    <property type="entry name" value="dCache_1"/>
    <property type="match status" value="1"/>
</dbReference>
<feature type="domain" description="Histidine kinase" evidence="16">
    <location>
        <begin position="388"/>
        <end position="603"/>
    </location>
</feature>
<dbReference type="SMART" id="SM00388">
    <property type="entry name" value="HisKA"/>
    <property type="match status" value="1"/>
</dbReference>
<evidence type="ECO:0000256" key="9">
    <source>
        <dbReference type="ARBA" id="ARBA00022777"/>
    </source>
</evidence>
<accession>A0A1D8GMC5</accession>
<keyword evidence="8" id="KW-0547">Nucleotide-binding</keyword>
<comment type="catalytic activity">
    <reaction evidence="1">
        <text>ATP + protein L-histidine = ADP + protein N-phospho-L-histidine.</text>
        <dbReference type="EC" id="2.7.13.3"/>
    </reaction>
</comment>
<keyword evidence="4" id="KW-1003">Cell membrane</keyword>
<dbReference type="CDD" id="cd00082">
    <property type="entry name" value="HisKA"/>
    <property type="match status" value="1"/>
</dbReference>
<name>A0A1D8GMC5_9FIRM</name>
<reference evidence="18 19" key="1">
    <citation type="submission" date="2016-09" db="EMBL/GenBank/DDBJ databases">
        <title>Genomic analysis reveals versatility of anaerobic energy metabolism of Geosporobacter ferrireducens IRF9 of phylum Firmicutes.</title>
        <authorList>
            <person name="Kim S.-J."/>
        </authorList>
    </citation>
    <scope>NUCLEOTIDE SEQUENCE [LARGE SCALE GENOMIC DNA]</scope>
    <source>
        <strain evidence="18 19">IRF9</strain>
    </source>
</reference>
<dbReference type="SUPFAM" id="SSF158472">
    <property type="entry name" value="HAMP domain-like"/>
    <property type="match status" value="1"/>
</dbReference>
<dbReference type="Proteomes" id="UP000095743">
    <property type="component" value="Chromosome"/>
</dbReference>
<feature type="transmembrane region" description="Helical" evidence="15">
    <location>
        <begin position="12"/>
        <end position="33"/>
    </location>
</feature>
<dbReference type="Pfam" id="PF00672">
    <property type="entry name" value="HAMP"/>
    <property type="match status" value="1"/>
</dbReference>
<dbReference type="PROSITE" id="PS50885">
    <property type="entry name" value="HAMP"/>
    <property type="match status" value="1"/>
</dbReference>
<evidence type="ECO:0000256" key="2">
    <source>
        <dbReference type="ARBA" id="ARBA00004651"/>
    </source>
</evidence>
<keyword evidence="6" id="KW-0808">Transferase</keyword>
<dbReference type="InterPro" id="IPR003661">
    <property type="entry name" value="HisK_dim/P_dom"/>
</dbReference>
<dbReference type="InterPro" id="IPR050398">
    <property type="entry name" value="HssS/ArlS-like"/>
</dbReference>
<evidence type="ECO:0000256" key="11">
    <source>
        <dbReference type="ARBA" id="ARBA00022989"/>
    </source>
</evidence>
<dbReference type="InterPro" id="IPR029151">
    <property type="entry name" value="Sensor-like_sf"/>
</dbReference>
<dbReference type="RefSeq" id="WP_069980360.1">
    <property type="nucleotide sequence ID" value="NZ_CP017269.1"/>
</dbReference>
<gene>
    <name evidence="18" type="ORF">Gferi_22405</name>
</gene>
<evidence type="ECO:0000256" key="15">
    <source>
        <dbReference type="SAM" id="Phobius"/>
    </source>
</evidence>
<evidence type="ECO:0000256" key="7">
    <source>
        <dbReference type="ARBA" id="ARBA00022692"/>
    </source>
</evidence>
<dbReference type="PRINTS" id="PR00344">
    <property type="entry name" value="BCTRLSENSOR"/>
</dbReference>
<dbReference type="InterPro" id="IPR003660">
    <property type="entry name" value="HAMP_dom"/>
</dbReference>
<evidence type="ECO:0000256" key="10">
    <source>
        <dbReference type="ARBA" id="ARBA00022840"/>
    </source>
</evidence>
<dbReference type="InterPro" id="IPR033479">
    <property type="entry name" value="dCache_1"/>
</dbReference>
<dbReference type="Gene3D" id="3.30.565.10">
    <property type="entry name" value="Histidine kinase-like ATPase, C-terminal domain"/>
    <property type="match status" value="1"/>
</dbReference>
<protein>
    <recommendedName>
        <fullName evidence="3">histidine kinase</fullName>
        <ecNumber evidence="3">2.7.13.3</ecNumber>
    </recommendedName>
</protein>
<evidence type="ECO:0000256" key="1">
    <source>
        <dbReference type="ARBA" id="ARBA00000085"/>
    </source>
</evidence>
<dbReference type="FunFam" id="3.30.565.10:FF:000006">
    <property type="entry name" value="Sensor histidine kinase WalK"/>
    <property type="match status" value="1"/>
</dbReference>
<dbReference type="EMBL" id="CP017269">
    <property type="protein sequence ID" value="AOT72045.1"/>
    <property type="molecule type" value="Genomic_DNA"/>
</dbReference>
<evidence type="ECO:0000313" key="18">
    <source>
        <dbReference type="EMBL" id="AOT72045.1"/>
    </source>
</evidence>
<dbReference type="CDD" id="cd00075">
    <property type="entry name" value="HATPase"/>
    <property type="match status" value="1"/>
</dbReference>
<dbReference type="SUPFAM" id="SSF103190">
    <property type="entry name" value="Sensory domain-like"/>
    <property type="match status" value="1"/>
</dbReference>